<evidence type="ECO:0000256" key="1">
    <source>
        <dbReference type="SAM" id="Phobius"/>
    </source>
</evidence>
<proteinExistence type="predicted"/>
<evidence type="ECO:0000313" key="3">
    <source>
        <dbReference type="Proteomes" id="UP000242263"/>
    </source>
</evidence>
<gene>
    <name evidence="2" type="ORF">CYJ32_00890</name>
</gene>
<organism evidence="2 3">
    <name type="scientific">Alloscardovia omnicolens</name>
    <dbReference type="NCBI Taxonomy" id="419015"/>
    <lineage>
        <taxon>Bacteria</taxon>
        <taxon>Bacillati</taxon>
        <taxon>Actinomycetota</taxon>
        <taxon>Actinomycetes</taxon>
        <taxon>Bifidobacteriales</taxon>
        <taxon>Bifidobacteriaceae</taxon>
        <taxon>Alloscardovia</taxon>
    </lineage>
</organism>
<keyword evidence="1" id="KW-0472">Membrane</keyword>
<keyword evidence="1" id="KW-0812">Transmembrane</keyword>
<evidence type="ECO:0000313" key="2">
    <source>
        <dbReference type="EMBL" id="PKZ16029.1"/>
    </source>
</evidence>
<accession>A0A2I1M7G3</accession>
<comment type="caution">
    <text evidence="2">The sequence shown here is derived from an EMBL/GenBank/DDBJ whole genome shotgun (WGS) entry which is preliminary data.</text>
</comment>
<dbReference type="AlphaFoldDB" id="A0A2I1M7G3"/>
<dbReference type="RefSeq" id="WP_101541147.1">
    <property type="nucleotide sequence ID" value="NZ_PKGU01000001.1"/>
</dbReference>
<sequence length="135" mass="15699">MVPFWVWILLWIFLFANFAYGVYYVVRHGLDALAKVGSTADEVGQIMERMSPQERDAALDDSVPFFTRPLTDAADRYARTREAVEKKHIARSLRHEKAFNRWTSYSQKDLEQMGEQLEQAAQISDERARLNTNLD</sequence>
<protein>
    <submittedName>
        <fullName evidence="2">Uncharacterized protein</fullName>
    </submittedName>
</protein>
<keyword evidence="1" id="KW-1133">Transmembrane helix</keyword>
<dbReference type="EMBL" id="PKGU01000001">
    <property type="protein sequence ID" value="PKZ16029.1"/>
    <property type="molecule type" value="Genomic_DNA"/>
</dbReference>
<dbReference type="Proteomes" id="UP000242263">
    <property type="component" value="Unassembled WGS sequence"/>
</dbReference>
<reference evidence="2 3" key="1">
    <citation type="submission" date="2017-12" db="EMBL/GenBank/DDBJ databases">
        <title>Phylogenetic diversity of female urinary microbiome.</title>
        <authorList>
            <person name="Thomas-White K."/>
            <person name="Wolfe A.J."/>
        </authorList>
    </citation>
    <scope>NUCLEOTIDE SEQUENCE [LARGE SCALE GENOMIC DNA]</scope>
    <source>
        <strain evidence="2 3">UMB0064</strain>
    </source>
</reference>
<feature type="transmembrane region" description="Helical" evidence="1">
    <location>
        <begin position="6"/>
        <end position="26"/>
    </location>
</feature>
<name>A0A2I1M7G3_9BIFI</name>